<evidence type="ECO:0000313" key="2">
    <source>
        <dbReference type="Proteomes" id="UP000187209"/>
    </source>
</evidence>
<evidence type="ECO:0000313" key="1">
    <source>
        <dbReference type="EMBL" id="OMJ67358.1"/>
    </source>
</evidence>
<dbReference type="AlphaFoldDB" id="A0A1R2AS78"/>
<keyword evidence="2" id="KW-1185">Reference proteome</keyword>
<gene>
    <name evidence="1" type="ORF">SteCoe_35504</name>
</gene>
<reference evidence="1 2" key="1">
    <citation type="submission" date="2016-11" db="EMBL/GenBank/DDBJ databases">
        <title>The macronuclear genome of Stentor coeruleus: a giant cell with tiny introns.</title>
        <authorList>
            <person name="Slabodnick M."/>
            <person name="Ruby J.G."/>
            <person name="Reiff S.B."/>
            <person name="Swart E.C."/>
            <person name="Gosai S."/>
            <person name="Prabakaran S."/>
            <person name="Witkowska E."/>
            <person name="Larue G.E."/>
            <person name="Fisher S."/>
            <person name="Freeman R.M."/>
            <person name="Gunawardena J."/>
            <person name="Chu W."/>
            <person name="Stover N.A."/>
            <person name="Gregory B.D."/>
            <person name="Nowacki M."/>
            <person name="Derisi J."/>
            <person name="Roy S.W."/>
            <person name="Marshall W.F."/>
            <person name="Sood P."/>
        </authorList>
    </citation>
    <scope>NUCLEOTIDE SEQUENCE [LARGE SCALE GENOMIC DNA]</scope>
    <source>
        <strain evidence="1">WM001</strain>
    </source>
</reference>
<dbReference type="Proteomes" id="UP000187209">
    <property type="component" value="Unassembled WGS sequence"/>
</dbReference>
<accession>A0A1R2AS78</accession>
<dbReference type="EMBL" id="MPUH01001512">
    <property type="protein sequence ID" value="OMJ67358.1"/>
    <property type="molecule type" value="Genomic_DNA"/>
</dbReference>
<proteinExistence type="predicted"/>
<organism evidence="1 2">
    <name type="scientific">Stentor coeruleus</name>
    <dbReference type="NCBI Taxonomy" id="5963"/>
    <lineage>
        <taxon>Eukaryota</taxon>
        <taxon>Sar</taxon>
        <taxon>Alveolata</taxon>
        <taxon>Ciliophora</taxon>
        <taxon>Postciliodesmatophora</taxon>
        <taxon>Heterotrichea</taxon>
        <taxon>Heterotrichida</taxon>
        <taxon>Stentoridae</taxon>
        <taxon>Stentor</taxon>
    </lineage>
</organism>
<dbReference type="OrthoDB" id="282796at2759"/>
<name>A0A1R2AS78_9CILI</name>
<sequence>MQSLRRTFDPKYTHYNCDGGGRDTYIIANNGGLIQKSPKILPIKDSSGKYAFFSPAPRSESWGLTYHSDGSGRDHYITHNSGGLYSKFSPGGNIKNFKDSLRQPIVRGSNDVFTKTTQRWADYKARKTLMKNHEIVSGVVKRLASPSPDTARNFKNMKRTF</sequence>
<comment type="caution">
    <text evidence="1">The sequence shown here is derived from an EMBL/GenBank/DDBJ whole genome shotgun (WGS) entry which is preliminary data.</text>
</comment>
<protein>
    <submittedName>
        <fullName evidence="1">Uncharacterized protein</fullName>
    </submittedName>
</protein>